<comment type="caution">
    <text evidence="1">The sequence shown here is derived from an EMBL/GenBank/DDBJ whole genome shotgun (WGS) entry which is preliminary data.</text>
</comment>
<proteinExistence type="predicted"/>
<gene>
    <name evidence="1" type="ORF">BXY82_1815</name>
</gene>
<dbReference type="RefSeq" id="WP_133757840.1">
    <property type="nucleotide sequence ID" value="NZ_SOBW01000008.1"/>
</dbReference>
<evidence type="ECO:0000313" key="2">
    <source>
        <dbReference type="Proteomes" id="UP000294689"/>
    </source>
</evidence>
<dbReference type="EMBL" id="SOBW01000008">
    <property type="protein sequence ID" value="TDU39784.1"/>
    <property type="molecule type" value="Genomic_DNA"/>
</dbReference>
<evidence type="ECO:0000313" key="1">
    <source>
        <dbReference type="EMBL" id="TDU39784.1"/>
    </source>
</evidence>
<dbReference type="OrthoDB" id="1162594at2"/>
<protein>
    <submittedName>
        <fullName evidence="1">Uncharacterized protein</fullName>
    </submittedName>
</protein>
<organism evidence="1 2">
    <name type="scientific">Gelidibacter sediminis</name>
    <dbReference type="NCBI Taxonomy" id="1608710"/>
    <lineage>
        <taxon>Bacteria</taxon>
        <taxon>Pseudomonadati</taxon>
        <taxon>Bacteroidota</taxon>
        <taxon>Flavobacteriia</taxon>
        <taxon>Flavobacteriales</taxon>
        <taxon>Flavobacteriaceae</taxon>
        <taxon>Gelidibacter</taxon>
    </lineage>
</organism>
<name>A0A4R7PXT4_9FLAO</name>
<reference evidence="1 2" key="1">
    <citation type="submission" date="2019-03" db="EMBL/GenBank/DDBJ databases">
        <title>Genomic Encyclopedia of Archaeal and Bacterial Type Strains, Phase II (KMG-II): from individual species to whole genera.</title>
        <authorList>
            <person name="Goeker M."/>
        </authorList>
    </citation>
    <scope>NUCLEOTIDE SEQUENCE [LARGE SCALE GENOMIC DNA]</scope>
    <source>
        <strain evidence="1 2">DSM 28135</strain>
    </source>
</reference>
<sequence>MLIISLAVVSCKKKTARHTAILRSDFDLHSDLGEFKNKMTDVDTIKLFFDHSVCTYEGLERIEITKKSDSLKVRSLFKELTFKDHNDPEWQIMYEKSISENDTVWPLHMFIARNNHRQNSTSQHRRILSITHHSDTLNFYTDGLADLNRFLQDYYLTMKRLHPENKNGIYGYDILEE</sequence>
<accession>A0A4R7PXT4</accession>
<keyword evidence="2" id="KW-1185">Reference proteome</keyword>
<dbReference type="AlphaFoldDB" id="A0A4R7PXT4"/>
<dbReference type="Proteomes" id="UP000294689">
    <property type="component" value="Unassembled WGS sequence"/>
</dbReference>